<dbReference type="Proteomes" id="UP000192903">
    <property type="component" value="Unassembled WGS sequence"/>
</dbReference>
<evidence type="ECO:0000256" key="1">
    <source>
        <dbReference type="SAM" id="MobiDB-lite"/>
    </source>
</evidence>
<feature type="compositionally biased region" description="Basic and acidic residues" evidence="1">
    <location>
        <begin position="1"/>
        <end position="11"/>
    </location>
</feature>
<dbReference type="EMBL" id="FXAF01000006">
    <property type="protein sequence ID" value="SMF42282.1"/>
    <property type="molecule type" value="Genomic_DNA"/>
</dbReference>
<sequence>MRVETMSRARFEGASTSVDTRQTTLPEKLLTTGQLATLTGLSQSYFEKGRIYGYGPNFVRLRPESRSGAIRYRPEDVRRWLHERECSPEGAGDE</sequence>
<reference evidence="3" key="1">
    <citation type="submission" date="2017-04" db="EMBL/GenBank/DDBJ databases">
        <authorList>
            <person name="Varghese N."/>
            <person name="Submissions S."/>
        </authorList>
    </citation>
    <scope>NUCLEOTIDE SEQUENCE [LARGE SCALE GENOMIC DNA]</scope>
    <source>
        <strain evidence="3">B4P</strain>
    </source>
</reference>
<proteinExistence type="predicted"/>
<feature type="region of interest" description="Disordered" evidence="1">
    <location>
        <begin position="1"/>
        <end position="23"/>
    </location>
</feature>
<organism evidence="2 3">
    <name type="scientific">Xaviernesmea oryzae</name>
    <dbReference type="NCBI Taxonomy" id="464029"/>
    <lineage>
        <taxon>Bacteria</taxon>
        <taxon>Pseudomonadati</taxon>
        <taxon>Pseudomonadota</taxon>
        <taxon>Alphaproteobacteria</taxon>
        <taxon>Hyphomicrobiales</taxon>
        <taxon>Rhizobiaceae</taxon>
        <taxon>Rhizobium/Agrobacterium group</taxon>
        <taxon>Xaviernesmea</taxon>
    </lineage>
</organism>
<gene>
    <name evidence="2" type="ORF">SAMN02982989_1985</name>
</gene>
<protein>
    <recommendedName>
        <fullName evidence="4">Helix-turn-helix domain-containing protein</fullName>
    </recommendedName>
</protein>
<keyword evidence="3" id="KW-1185">Reference proteome</keyword>
<dbReference type="AlphaFoldDB" id="A0A1X7EXV2"/>
<evidence type="ECO:0000313" key="2">
    <source>
        <dbReference type="EMBL" id="SMF42282.1"/>
    </source>
</evidence>
<name>A0A1X7EXV2_9HYPH</name>
<dbReference type="STRING" id="464029.SAMN02982989_1985"/>
<evidence type="ECO:0008006" key="4">
    <source>
        <dbReference type="Google" id="ProtNLM"/>
    </source>
</evidence>
<feature type="compositionally biased region" description="Polar residues" evidence="1">
    <location>
        <begin position="14"/>
        <end position="23"/>
    </location>
</feature>
<evidence type="ECO:0000313" key="3">
    <source>
        <dbReference type="Proteomes" id="UP000192903"/>
    </source>
</evidence>
<dbReference type="SUPFAM" id="SSF46955">
    <property type="entry name" value="Putative DNA-binding domain"/>
    <property type="match status" value="1"/>
</dbReference>
<dbReference type="InterPro" id="IPR009061">
    <property type="entry name" value="DNA-bd_dom_put_sf"/>
</dbReference>
<accession>A0A1X7EXV2</accession>